<dbReference type="EMBL" id="CP101740">
    <property type="protein sequence ID" value="UUL84038.1"/>
    <property type="molecule type" value="Genomic_DNA"/>
</dbReference>
<name>A0ABY5LDD4_9SPHN</name>
<reference evidence="2" key="1">
    <citation type="submission" date="2022-07" db="EMBL/GenBank/DDBJ databases">
        <title>Sphingomonas sp. nov., a novel bacterium isolated from the north slope of the Mount Everest.</title>
        <authorList>
            <person name="Cui X."/>
            <person name="Liu Y."/>
        </authorList>
    </citation>
    <scope>NUCLEOTIDE SEQUENCE</scope>
    <source>
        <strain evidence="2">S5-59</strain>
    </source>
</reference>
<feature type="coiled-coil region" evidence="1">
    <location>
        <begin position="66"/>
        <end position="121"/>
    </location>
</feature>
<evidence type="ECO:0000313" key="2">
    <source>
        <dbReference type="EMBL" id="UUL84038.1"/>
    </source>
</evidence>
<sequence>MIPEIEPSDRLQLELPTIEEARARDAAQARRPEPIESAAKVDAEAVAGAIAAAESARLRTANAEQLAAARRQLDRIATDKRAERDRLARYREAEAAHAATMADYNAQVEAARVARQRWERDVAACAAGNRNRCGPAFTPD</sequence>
<dbReference type="Proteomes" id="UP001058533">
    <property type="component" value="Chromosome"/>
</dbReference>
<protein>
    <submittedName>
        <fullName evidence="2">Uncharacterized protein</fullName>
    </submittedName>
</protein>
<accession>A0ABY5LDD4</accession>
<keyword evidence="3" id="KW-1185">Reference proteome</keyword>
<evidence type="ECO:0000256" key="1">
    <source>
        <dbReference type="SAM" id="Coils"/>
    </source>
</evidence>
<keyword evidence="1" id="KW-0175">Coiled coil</keyword>
<dbReference type="RefSeq" id="WP_256507873.1">
    <property type="nucleotide sequence ID" value="NZ_CP101740.1"/>
</dbReference>
<gene>
    <name evidence="2" type="ORF">NMP03_07575</name>
</gene>
<proteinExistence type="predicted"/>
<evidence type="ECO:0000313" key="3">
    <source>
        <dbReference type="Proteomes" id="UP001058533"/>
    </source>
</evidence>
<organism evidence="2 3">
    <name type="scientific">Sphingomonas qomolangmaensis</name>
    <dbReference type="NCBI Taxonomy" id="2918765"/>
    <lineage>
        <taxon>Bacteria</taxon>
        <taxon>Pseudomonadati</taxon>
        <taxon>Pseudomonadota</taxon>
        <taxon>Alphaproteobacteria</taxon>
        <taxon>Sphingomonadales</taxon>
        <taxon>Sphingomonadaceae</taxon>
        <taxon>Sphingomonas</taxon>
    </lineage>
</organism>